<evidence type="ECO:0000313" key="3">
    <source>
        <dbReference type="Proteomes" id="UP001221411"/>
    </source>
</evidence>
<dbReference type="Gene3D" id="3.20.20.240">
    <property type="entry name" value="Methylmalonyl-CoA mutase"/>
    <property type="match status" value="1"/>
</dbReference>
<comment type="caution">
    <text evidence="2">The sequence shown here is derived from an EMBL/GenBank/DDBJ whole genome shotgun (WGS) entry which is preliminary data.</text>
</comment>
<protein>
    <submittedName>
        <fullName evidence="2">Methylmalonyl-CoA mutase family protein</fullName>
    </submittedName>
</protein>
<sequence length="568" mass="60138">MEFPSVTVAAWRAQVEKELGGRSFEASLVHEAMERILIAPLYTEAPASARATRDLSAPPFRICMRQERGAAAADLVADVEGGADALWLRLEDACAAALAPADFAQTFFVFDREEASSMEAVERNVTALAPVVASRFALSMDPLADRARGAAPFATLAEDLATLGGVAQFVEARAPEATSVLVSTLPYHDAGADAADEIAVALSTGARYLDALLEAGLSPERAARQIAVQIAVGRDTFVELCKVRALRTCWRKLLAAVGVASAPRTCVHAVCSSRTLTTRDPWVNMLRVTTQMFSAILGGADLVTPNAFDQAFGVPSALARRVARNTGLVLREESFLGKVADPAGGSYAFETLTDALAREAWQRFRALEREGGIPSALESGSLAARLEAVSRTWRERIAKRKVPLLGVSEFANLDETLPRPAPGAEAPPRVAHALAADRDAAAFEALRARAEATETPPEALLVTLGPFAESRPRAGFAAGFFAAGGIRTRESTTDETAPIVCLCGTDERYATEAAPRARALKAAGCKRVLVAGRPSRLDAPLREAGVDGFIFVGCDAVTLLSELLGVPS</sequence>
<dbReference type="PANTHER" id="PTHR48101:SF4">
    <property type="entry name" value="METHYLMALONYL-COA MUTASE, MITOCHONDRIAL"/>
    <property type="match status" value="1"/>
</dbReference>
<dbReference type="Pfam" id="PF01642">
    <property type="entry name" value="MM_CoA_mutase"/>
    <property type="match status" value="1"/>
</dbReference>
<gene>
    <name evidence="2" type="ORF">POL67_26900</name>
</gene>
<dbReference type="Gene3D" id="3.40.50.280">
    <property type="entry name" value="Cobalamin-binding domain"/>
    <property type="match status" value="1"/>
</dbReference>
<proteinExistence type="predicted"/>
<dbReference type="InterPro" id="IPR006099">
    <property type="entry name" value="MeMalonylCoA_mutase_a/b_cat"/>
</dbReference>
<reference evidence="2 3" key="1">
    <citation type="submission" date="2022-11" db="EMBL/GenBank/DDBJ databases">
        <title>Minimal conservation of predation-associated metabolite biosynthetic gene clusters underscores biosynthetic potential of Myxococcota including descriptions for ten novel species: Archangium lansinium sp. nov., Myxococcus landrumus sp. nov., Nannocystis bai.</title>
        <authorList>
            <person name="Ahearne A."/>
            <person name="Stevens C."/>
            <person name="Dowd S."/>
        </authorList>
    </citation>
    <scope>NUCLEOTIDE SEQUENCE [LARGE SCALE GENOMIC DNA]</scope>
    <source>
        <strain evidence="2 3">RJM3</strain>
    </source>
</reference>
<keyword evidence="3" id="KW-1185">Reference proteome</keyword>
<evidence type="ECO:0000313" key="2">
    <source>
        <dbReference type="EMBL" id="MDC0744990.1"/>
    </source>
</evidence>
<name>A0ABT5ET43_9BACT</name>
<dbReference type="EMBL" id="JAQNDO010000001">
    <property type="protein sequence ID" value="MDC0744990.1"/>
    <property type="molecule type" value="Genomic_DNA"/>
</dbReference>
<dbReference type="RefSeq" id="WP_271922073.1">
    <property type="nucleotide sequence ID" value="NZ_JAQNDO010000001.1"/>
</dbReference>
<dbReference type="Proteomes" id="UP001221411">
    <property type="component" value="Unassembled WGS sequence"/>
</dbReference>
<dbReference type="SUPFAM" id="SSF51703">
    <property type="entry name" value="Cobalamin (vitamin B12)-dependent enzymes"/>
    <property type="match status" value="1"/>
</dbReference>
<dbReference type="PANTHER" id="PTHR48101">
    <property type="entry name" value="METHYLMALONYL-COA MUTASE, MITOCHONDRIAL-RELATED"/>
    <property type="match status" value="1"/>
</dbReference>
<organism evidence="2 3">
    <name type="scientific">Polyangium mundeleinium</name>
    <dbReference type="NCBI Taxonomy" id="2995306"/>
    <lineage>
        <taxon>Bacteria</taxon>
        <taxon>Pseudomonadati</taxon>
        <taxon>Myxococcota</taxon>
        <taxon>Polyangia</taxon>
        <taxon>Polyangiales</taxon>
        <taxon>Polyangiaceae</taxon>
        <taxon>Polyangium</taxon>
    </lineage>
</organism>
<evidence type="ECO:0000259" key="1">
    <source>
        <dbReference type="Pfam" id="PF01642"/>
    </source>
</evidence>
<accession>A0ABT5ET43</accession>
<dbReference type="InterPro" id="IPR016176">
    <property type="entry name" value="Cbl-dep_enz_cat"/>
</dbReference>
<feature type="domain" description="Methylmalonyl-CoA mutase alpha/beta chain catalytic" evidence="1">
    <location>
        <begin position="153"/>
        <end position="415"/>
    </location>
</feature>